<comment type="caution">
    <text evidence="2">The sequence shown here is derived from an EMBL/GenBank/DDBJ whole genome shotgun (WGS) entry which is preliminary data.</text>
</comment>
<dbReference type="Gene3D" id="3.40.50.880">
    <property type="match status" value="1"/>
</dbReference>
<organism evidence="2 3">
    <name type="scientific">Paenibacillus sabuli</name>
    <dbReference type="NCBI Taxonomy" id="2772509"/>
    <lineage>
        <taxon>Bacteria</taxon>
        <taxon>Bacillati</taxon>
        <taxon>Bacillota</taxon>
        <taxon>Bacilli</taxon>
        <taxon>Bacillales</taxon>
        <taxon>Paenibacillaceae</taxon>
        <taxon>Paenibacillus</taxon>
    </lineage>
</organism>
<dbReference type="Pfam" id="PF17132">
    <property type="entry name" value="Glyco_hydro_106"/>
    <property type="match status" value="1"/>
</dbReference>
<sequence length="1155" mass="127123">MTMGTHDDWKQGMKEPEAGWRIQPFWFWNGELDDEEIVRQIGEMAAQGVGGFFVCARQGMDVPYLSQAWFAKVKVAVEAAKELGLEVWLYDEYPYPSGIAGGEVTLAHPEAKHYSLEHEGFAAEGGRPCTRVLPWARVLSARAIPAPRPGETRDWSAAIDLRAFIGNDQVQPVYQKTGLTAYNQKRFFTYETKKKLQWTPPAGDWEIHIFLEQEIDDFKYYGTFVDPCNKQAMQTFIALTHERYAAELGEFFGDPIKGMFTDEIGLLGRIPWSPQLPAAFEARNGYRLTECLHALQEDSDPMTARVRYDYFQTLHELLRASYHEPVARWCEAHGLAYVSEVPALRMTTQRFSHVPAGDSAHEKIGRSLDWILNRYTTNFRANPKMVSSLARQHSRSRALIECFHSVGWSMTLQDAKWMIDRMAAMGINFFNFHAFFYTLDGITKHDAPPSQFDQNPYWRHFRLLGDYTGRIAKLMGSGQPLRRTALLDPTTSYWTLLGNPLHAFQYFGRDPQEQERLETLKAHWLELSKALLLQGTDYDHLDPEVLALAETEHGVLHIGDARYDTVVLPPLLNLEGAAWAALRRFIAGGGQVIASGLLPSRHIEAGSDVPVEVAAAFGLDTDEAAILARERAFWSGEDAAQVAHPATGSAPLWLPAAAGDAASAAQRAAALLLRIAAPPVRVACTDGGDDTLLQQQRQLEDGTLAVFVTHQEDGRREAELILKPGALLGGEPPQTNRLSDSLPEAGGVQAACDDANAAPLSVIVSELDLTSGDVRELVRLAPAALTGAARLPLTLAPYEARLLLIRAVAGDAAAGGEPMQEGGAHSGVDEADGPAASGAASNGSQSTEPYALQVDAAAEWELELGRDNALRLDRFALMLEPGRTEAEAVTVDVKTFVDQCADLAQSQRLPVAFTQTFGTPMRAALDLPLSVLYETVFTVETLPESCRLLLDRGAIAGAHTLLINGHELAAADFAPWRYYDNSNIACDIVPLLRLGDNRIAVHVEIAQDWHGVTDALYLVGPFGVAWDKGGVPVLTEQPRTAQLSAAPYAGLPHYAGELTLRRELELNDLPGQSHFQVAFDGWDATFHDCLELLVNGQSLGVRAWSPYVWQGSTALLRQGTNRIEAKVTTTLIGLLEGRYFDKREHALKSAAQARR</sequence>
<reference evidence="2" key="1">
    <citation type="submission" date="2020-09" db="EMBL/GenBank/DDBJ databases">
        <title>A novel bacterium of genus Paenibacillus, isolated from South China Sea.</title>
        <authorList>
            <person name="Huang H."/>
            <person name="Mo K."/>
            <person name="Hu Y."/>
        </authorList>
    </citation>
    <scope>NUCLEOTIDE SEQUENCE</scope>
    <source>
        <strain evidence="2">IB182496</strain>
    </source>
</reference>
<dbReference type="PANTHER" id="PTHR36848">
    <property type="entry name" value="DNA-BINDING PROTEIN (PUTATIVE SECRETED PROTEIN)-RELATED"/>
    <property type="match status" value="1"/>
</dbReference>
<dbReference type="CDD" id="cd03143">
    <property type="entry name" value="A4_beta-galactosidase_middle_domain"/>
    <property type="match status" value="1"/>
</dbReference>
<evidence type="ECO:0000313" key="3">
    <source>
        <dbReference type="Proteomes" id="UP000621560"/>
    </source>
</evidence>
<keyword evidence="3" id="KW-1185">Reference proteome</keyword>
<name>A0A927BSP9_9BACL</name>
<dbReference type="AlphaFoldDB" id="A0A927BSP9"/>
<dbReference type="Proteomes" id="UP000621560">
    <property type="component" value="Unassembled WGS sequence"/>
</dbReference>
<dbReference type="InterPro" id="IPR029062">
    <property type="entry name" value="Class_I_gatase-like"/>
</dbReference>
<proteinExistence type="predicted"/>
<dbReference type="PANTHER" id="PTHR36848:SF2">
    <property type="entry name" value="SECRETED PROTEIN"/>
    <property type="match status" value="1"/>
</dbReference>
<gene>
    <name evidence="2" type="ORF">IDH44_12785</name>
</gene>
<protein>
    <recommendedName>
        <fullName evidence="4">Alpha-L-rhamnosidase-like protein</fullName>
    </recommendedName>
</protein>
<dbReference type="EMBL" id="JACXIZ010000020">
    <property type="protein sequence ID" value="MBD2846073.1"/>
    <property type="molecule type" value="Genomic_DNA"/>
</dbReference>
<evidence type="ECO:0000313" key="2">
    <source>
        <dbReference type="EMBL" id="MBD2846073.1"/>
    </source>
</evidence>
<dbReference type="RefSeq" id="WP_190918192.1">
    <property type="nucleotide sequence ID" value="NZ_JACXIZ010000020.1"/>
</dbReference>
<accession>A0A927BSP9</accession>
<dbReference type="SUPFAM" id="SSF49785">
    <property type="entry name" value="Galactose-binding domain-like"/>
    <property type="match status" value="1"/>
</dbReference>
<evidence type="ECO:0000256" key="1">
    <source>
        <dbReference type="SAM" id="MobiDB-lite"/>
    </source>
</evidence>
<feature type="compositionally biased region" description="Low complexity" evidence="1">
    <location>
        <begin position="833"/>
        <end position="844"/>
    </location>
</feature>
<evidence type="ECO:0008006" key="4">
    <source>
        <dbReference type="Google" id="ProtNLM"/>
    </source>
</evidence>
<dbReference type="InterPro" id="IPR008979">
    <property type="entry name" value="Galactose-bd-like_sf"/>
</dbReference>
<feature type="region of interest" description="Disordered" evidence="1">
    <location>
        <begin position="814"/>
        <end position="846"/>
    </location>
</feature>
<dbReference type="InterPro" id="IPR053161">
    <property type="entry name" value="Ulvan_degrading_GH"/>
</dbReference>